<dbReference type="InterPro" id="IPR032465">
    <property type="entry name" value="ACMSD"/>
</dbReference>
<keyword evidence="4" id="KW-1185">Reference proteome</keyword>
<accession>A0ABS7DNB1</accession>
<dbReference type="InterPro" id="IPR032466">
    <property type="entry name" value="Metal_Hydrolase"/>
</dbReference>
<dbReference type="InterPro" id="IPR006680">
    <property type="entry name" value="Amidohydro-rel"/>
</dbReference>
<dbReference type="EMBL" id="JAGFNZ010000001">
    <property type="protein sequence ID" value="MBW7572026.1"/>
    <property type="molecule type" value="Genomic_DNA"/>
</dbReference>
<gene>
    <name evidence="3" type="ORF">J5W02_04305</name>
</gene>
<comment type="caution">
    <text evidence="3">The sequence shown here is derived from an EMBL/GenBank/DDBJ whole genome shotgun (WGS) entry which is preliminary data.</text>
</comment>
<dbReference type="PANTHER" id="PTHR21240:SF28">
    <property type="entry name" value="ISO-OROTATE DECARBOXYLASE (EUROFUNG)"/>
    <property type="match status" value="1"/>
</dbReference>
<proteinExistence type="predicted"/>
<dbReference type="Pfam" id="PF04909">
    <property type="entry name" value="Amidohydro_2"/>
    <property type="match status" value="1"/>
</dbReference>
<evidence type="ECO:0000313" key="3">
    <source>
        <dbReference type="EMBL" id="MBW7572026.1"/>
    </source>
</evidence>
<evidence type="ECO:0000259" key="2">
    <source>
        <dbReference type="Pfam" id="PF04909"/>
    </source>
</evidence>
<name>A0ABS7DNB1_9FIRM</name>
<reference evidence="3 4" key="1">
    <citation type="submission" date="2021-03" db="EMBL/GenBank/DDBJ databases">
        <title>Caproiciproducens sp. nov. isolated from feces of cow.</title>
        <authorList>
            <person name="Choi J.-Y."/>
        </authorList>
    </citation>
    <scope>NUCLEOTIDE SEQUENCE [LARGE SCALE GENOMIC DNA]</scope>
    <source>
        <strain evidence="3 4">AGMB10547</strain>
    </source>
</reference>
<dbReference type="PANTHER" id="PTHR21240">
    <property type="entry name" value="2-AMINO-3-CARBOXYLMUCONATE-6-SEMIALDEHYDE DECARBOXYLASE"/>
    <property type="match status" value="1"/>
</dbReference>
<protein>
    <submittedName>
        <fullName evidence="3">Amidohydrolase</fullName>
    </submittedName>
</protein>
<sequence length="263" mass="29278">MLIDIHVHMFSDHIAKRALKSLSAVCPSDCCTDGTVAGTEEKLRSWGVDAWAALNIATKPTQQRVINDWAASVQNKSIYSFGSVHPDAPDAAEEVYRIKSLGLSGVKLHPDYQDFFIDDPKVFPIYQAISETGLPVIFHTGRDPLSPDLVHASPAAVAQVLKLFPHMTVIAAHMGGMKMFREVEEHLLGKNIYFDTAMSALLCPPQQFEQLVNRHGAERVLFGSDCPWSRACDQVDYIERSKLTGAQKEKIYWKNAAELLKIQ</sequence>
<evidence type="ECO:0000313" key="4">
    <source>
        <dbReference type="Proteomes" id="UP000719942"/>
    </source>
</evidence>
<dbReference type="SUPFAM" id="SSF51556">
    <property type="entry name" value="Metallo-dependent hydrolases"/>
    <property type="match status" value="1"/>
</dbReference>
<feature type="domain" description="Amidohydrolase-related" evidence="2">
    <location>
        <begin position="3"/>
        <end position="261"/>
    </location>
</feature>
<dbReference type="RefSeq" id="WP_219964388.1">
    <property type="nucleotide sequence ID" value="NZ_JAGFNZ010000001.1"/>
</dbReference>
<organism evidence="3 4">
    <name type="scientific">Caproiciproducens faecalis</name>
    <dbReference type="NCBI Taxonomy" id="2820301"/>
    <lineage>
        <taxon>Bacteria</taxon>
        <taxon>Bacillati</taxon>
        <taxon>Bacillota</taxon>
        <taxon>Clostridia</taxon>
        <taxon>Eubacteriales</taxon>
        <taxon>Acutalibacteraceae</taxon>
        <taxon>Caproiciproducens</taxon>
    </lineage>
</organism>
<dbReference type="Gene3D" id="3.20.20.140">
    <property type="entry name" value="Metal-dependent hydrolases"/>
    <property type="match status" value="1"/>
</dbReference>
<evidence type="ECO:0000256" key="1">
    <source>
        <dbReference type="ARBA" id="ARBA00023239"/>
    </source>
</evidence>
<dbReference type="Proteomes" id="UP000719942">
    <property type="component" value="Unassembled WGS sequence"/>
</dbReference>
<dbReference type="CDD" id="cd01292">
    <property type="entry name" value="metallo-dependent_hydrolases"/>
    <property type="match status" value="1"/>
</dbReference>
<keyword evidence="1" id="KW-0456">Lyase</keyword>